<accession>A0ABU2A3H7</accession>
<keyword evidence="3" id="KW-1185">Reference proteome</keyword>
<evidence type="ECO:0000256" key="1">
    <source>
        <dbReference type="SAM" id="MobiDB-lite"/>
    </source>
</evidence>
<proteinExistence type="predicted"/>
<reference evidence="2 3" key="1">
    <citation type="submission" date="2023-07" db="EMBL/GenBank/DDBJ databases">
        <title>Sorghum-associated microbial communities from plants grown in Nebraska, USA.</title>
        <authorList>
            <person name="Schachtman D."/>
        </authorList>
    </citation>
    <scope>NUCLEOTIDE SEQUENCE [LARGE SCALE GENOMIC DNA]</scope>
    <source>
        <strain evidence="2 3">BE316</strain>
    </source>
</reference>
<dbReference type="Proteomes" id="UP001180825">
    <property type="component" value="Unassembled WGS sequence"/>
</dbReference>
<name>A0ABU2A3H7_9BURK</name>
<sequence>MTVLDMQRRLPLPSRPARGRGRPVGAVGEVARALLDEAAAAPGTARELSRRACVGDRVGMYTVSRLKSAGLLVMVLDSRPAVFAAKGCPELCLLADRAADAGAGLGAFAALLAVPFMGGLSPAE</sequence>
<feature type="region of interest" description="Disordered" evidence="1">
    <location>
        <begin position="1"/>
        <end position="23"/>
    </location>
</feature>
<gene>
    <name evidence="2" type="ORF">J2X21_000859</name>
</gene>
<evidence type="ECO:0000313" key="2">
    <source>
        <dbReference type="EMBL" id="MDR7331747.1"/>
    </source>
</evidence>
<protein>
    <submittedName>
        <fullName evidence="2">Uncharacterized protein</fullName>
    </submittedName>
</protein>
<dbReference type="RefSeq" id="WP_310325279.1">
    <property type="nucleotide sequence ID" value="NZ_JAVDXV010000001.1"/>
</dbReference>
<organism evidence="2 3">
    <name type="scientific">Roseateles asaccharophilus</name>
    <dbReference type="NCBI Taxonomy" id="582607"/>
    <lineage>
        <taxon>Bacteria</taxon>
        <taxon>Pseudomonadati</taxon>
        <taxon>Pseudomonadota</taxon>
        <taxon>Betaproteobacteria</taxon>
        <taxon>Burkholderiales</taxon>
        <taxon>Sphaerotilaceae</taxon>
        <taxon>Roseateles</taxon>
    </lineage>
</organism>
<evidence type="ECO:0000313" key="3">
    <source>
        <dbReference type="Proteomes" id="UP001180825"/>
    </source>
</evidence>
<comment type="caution">
    <text evidence="2">The sequence shown here is derived from an EMBL/GenBank/DDBJ whole genome shotgun (WGS) entry which is preliminary data.</text>
</comment>
<dbReference type="EMBL" id="JAVDXV010000001">
    <property type="protein sequence ID" value="MDR7331747.1"/>
    <property type="molecule type" value="Genomic_DNA"/>
</dbReference>